<reference evidence="6 7" key="1">
    <citation type="journal article" date="2015" name="Nature">
        <title>rRNA introns, odd ribosomes, and small enigmatic genomes across a large radiation of phyla.</title>
        <authorList>
            <person name="Brown C.T."/>
            <person name="Hug L.A."/>
            <person name="Thomas B.C."/>
            <person name="Sharon I."/>
            <person name="Castelle C.J."/>
            <person name="Singh A."/>
            <person name="Wilkins M.J."/>
            <person name="Williams K.H."/>
            <person name="Banfield J.F."/>
        </authorList>
    </citation>
    <scope>NUCLEOTIDE SEQUENCE [LARGE SCALE GENOMIC DNA]</scope>
</reference>
<evidence type="ECO:0000256" key="1">
    <source>
        <dbReference type="ARBA" id="ARBA00022741"/>
    </source>
</evidence>
<dbReference type="GO" id="GO:0000502">
    <property type="term" value="C:proteasome complex"/>
    <property type="evidence" value="ECO:0007669"/>
    <property type="project" value="UniProtKB-KW"/>
</dbReference>
<dbReference type="AlphaFoldDB" id="A0A0G0Q3B1"/>
<dbReference type="GO" id="GO:0016887">
    <property type="term" value="F:ATP hydrolysis activity"/>
    <property type="evidence" value="ECO:0007669"/>
    <property type="project" value="InterPro"/>
</dbReference>
<comment type="caution">
    <text evidence="6">The sequence shown here is derived from an EMBL/GenBank/DDBJ whole genome shotgun (WGS) entry which is preliminary data.</text>
</comment>
<gene>
    <name evidence="6" type="ORF">UT30_C0002G0032</name>
</gene>
<sequence>MSEAQVLQQENKELRSTLELARAKLQEQRQIIEDLSAPPFVQALVIELIESIDVGEGEEEESIEKEAPKFNFGKNFIGINDVTISTSEHTEVTYNGKIIKVGDLLRTRRNTNLRKELFQALKLQVVGFTNEVIAVVQYDGDRVVTCDMDRFFNFFELIDKPHKKPIKPIKDVDFRAFLKRSRAVVLYEGRRVEVFIPKDTKPTVGDWVRIVAESMQIVDVIGEAASMGAIYLVQRVIDSSTIEVSGTDTPRIVFAGRFKGQLEVGVKVVLDDTESIVLRNLGKEDNRFRVPTGISVCWDDIGGLEEAKLAIREVIELPHLHPDIFIRYGKKAAKGILLYGPPGCGKTMLAKATATSLGKIYDVDAPTTGYIYVKGPEFWIAGSARLRPLFDRSSCAHGNTSQDTATPLSSSSMKRMRSSDVVAQASARTWNAPSFRCSSLRWTDSMTRVRS</sequence>
<dbReference type="EMBL" id="LBWG01000002">
    <property type="protein sequence ID" value="KKR04915.1"/>
    <property type="molecule type" value="Genomic_DNA"/>
</dbReference>
<keyword evidence="2" id="KW-0067">ATP-binding</keyword>
<feature type="region of interest" description="Disordered" evidence="4">
    <location>
        <begin position="396"/>
        <end position="415"/>
    </location>
</feature>
<dbReference type="InterPro" id="IPR003959">
    <property type="entry name" value="ATPase_AAA_core"/>
</dbReference>
<name>A0A0G0Q3B1_9BACT</name>
<dbReference type="InterPro" id="IPR027417">
    <property type="entry name" value="P-loop_NTPase"/>
</dbReference>
<keyword evidence="6" id="KW-0647">Proteasome</keyword>
<dbReference type="PANTHER" id="PTHR23077">
    <property type="entry name" value="AAA-FAMILY ATPASE"/>
    <property type="match status" value="1"/>
</dbReference>
<dbReference type="Pfam" id="PF00004">
    <property type="entry name" value="AAA"/>
    <property type="match status" value="1"/>
</dbReference>
<keyword evidence="3" id="KW-0175">Coiled coil</keyword>
<evidence type="ECO:0000256" key="3">
    <source>
        <dbReference type="SAM" id="Coils"/>
    </source>
</evidence>
<dbReference type="Proteomes" id="UP000033935">
    <property type="component" value="Unassembled WGS sequence"/>
</dbReference>
<dbReference type="Gene3D" id="3.40.50.300">
    <property type="entry name" value="P-loop containing nucleotide triphosphate hydrolases"/>
    <property type="match status" value="1"/>
</dbReference>
<dbReference type="SUPFAM" id="SSF52540">
    <property type="entry name" value="P-loop containing nucleoside triphosphate hydrolases"/>
    <property type="match status" value="1"/>
</dbReference>
<accession>A0A0G0Q3B1</accession>
<dbReference type="GO" id="GO:0005524">
    <property type="term" value="F:ATP binding"/>
    <property type="evidence" value="ECO:0007669"/>
    <property type="project" value="UniProtKB-KW"/>
</dbReference>
<proteinExistence type="predicted"/>
<feature type="compositionally biased region" description="Polar residues" evidence="4">
    <location>
        <begin position="396"/>
        <end position="408"/>
    </location>
</feature>
<organism evidence="6 7">
    <name type="scientific">Candidatus Uhrbacteria bacterium GW2011_GWF2_39_13</name>
    <dbReference type="NCBI Taxonomy" id="1618995"/>
    <lineage>
        <taxon>Bacteria</taxon>
        <taxon>Candidatus Uhriibacteriota</taxon>
    </lineage>
</organism>
<evidence type="ECO:0000259" key="5">
    <source>
        <dbReference type="Pfam" id="PF00004"/>
    </source>
</evidence>
<evidence type="ECO:0000313" key="6">
    <source>
        <dbReference type="EMBL" id="KKR04915.1"/>
    </source>
</evidence>
<protein>
    <submittedName>
        <fullName evidence="6">Proteasome-associated ATPase</fullName>
    </submittedName>
</protein>
<evidence type="ECO:0000256" key="2">
    <source>
        <dbReference type="ARBA" id="ARBA00022840"/>
    </source>
</evidence>
<feature type="domain" description="ATPase AAA-type core" evidence="5">
    <location>
        <begin position="336"/>
        <end position="392"/>
    </location>
</feature>
<feature type="coiled-coil region" evidence="3">
    <location>
        <begin position="4"/>
        <end position="31"/>
    </location>
</feature>
<evidence type="ECO:0000256" key="4">
    <source>
        <dbReference type="SAM" id="MobiDB-lite"/>
    </source>
</evidence>
<keyword evidence="1" id="KW-0547">Nucleotide-binding</keyword>
<dbReference type="PANTHER" id="PTHR23077:SF171">
    <property type="entry name" value="NUCLEAR VALOSIN-CONTAINING PROTEIN-LIKE"/>
    <property type="match status" value="1"/>
</dbReference>
<evidence type="ECO:0000313" key="7">
    <source>
        <dbReference type="Proteomes" id="UP000033935"/>
    </source>
</evidence>
<dbReference type="InterPro" id="IPR050168">
    <property type="entry name" value="AAA_ATPase_domain"/>
</dbReference>